<dbReference type="OrthoDB" id="5338458at2759"/>
<name>A0A017SSI3_ASPRC</name>
<feature type="region of interest" description="Disordered" evidence="1">
    <location>
        <begin position="207"/>
        <end position="226"/>
    </location>
</feature>
<evidence type="ECO:0000259" key="2">
    <source>
        <dbReference type="Pfam" id="PF11001"/>
    </source>
</evidence>
<protein>
    <recommendedName>
        <fullName evidence="2">Subtelomeric hrmA-associated cluster protein AFUB-079030/YDR124W-like helical bundle domain-containing protein</fullName>
    </recommendedName>
</protein>
<evidence type="ECO:0000313" key="4">
    <source>
        <dbReference type="Proteomes" id="UP000019804"/>
    </source>
</evidence>
<dbReference type="PANTHER" id="PTHR36102:SF1">
    <property type="entry name" value="YDR124W-LIKE HELICAL BUNDLE DOMAIN-CONTAINING PROTEIN"/>
    <property type="match status" value="1"/>
</dbReference>
<evidence type="ECO:0000313" key="3">
    <source>
        <dbReference type="EMBL" id="EYE99240.1"/>
    </source>
</evidence>
<organism evidence="3 4">
    <name type="scientific">Aspergillus ruber (strain CBS 135680)</name>
    <dbReference type="NCBI Taxonomy" id="1388766"/>
    <lineage>
        <taxon>Eukaryota</taxon>
        <taxon>Fungi</taxon>
        <taxon>Dikarya</taxon>
        <taxon>Ascomycota</taxon>
        <taxon>Pezizomycotina</taxon>
        <taxon>Eurotiomycetes</taxon>
        <taxon>Eurotiomycetidae</taxon>
        <taxon>Eurotiales</taxon>
        <taxon>Aspergillaceae</taxon>
        <taxon>Aspergillus</taxon>
        <taxon>Aspergillus subgen. Aspergillus</taxon>
    </lineage>
</organism>
<proteinExistence type="predicted"/>
<dbReference type="InterPro" id="IPR021264">
    <property type="entry name" value="AFUB_079030/YDR124W-like"/>
</dbReference>
<dbReference type="RefSeq" id="XP_040642928.1">
    <property type="nucleotide sequence ID" value="XM_040778623.1"/>
</dbReference>
<dbReference type="AlphaFoldDB" id="A0A017SSI3"/>
<dbReference type="EMBL" id="KK088412">
    <property type="protein sequence ID" value="EYE99240.1"/>
    <property type="molecule type" value="Genomic_DNA"/>
</dbReference>
<feature type="region of interest" description="Disordered" evidence="1">
    <location>
        <begin position="1"/>
        <end position="23"/>
    </location>
</feature>
<gene>
    <name evidence="3" type="ORF">EURHEDRAFT_374297</name>
</gene>
<dbReference type="HOGENOM" id="CLU_035142_3_0_1"/>
<dbReference type="Proteomes" id="UP000019804">
    <property type="component" value="Unassembled WGS sequence"/>
</dbReference>
<dbReference type="GeneID" id="63693747"/>
<reference evidence="4" key="1">
    <citation type="journal article" date="2014" name="Nat. Commun.">
        <title>Genomic adaptations of the halophilic Dead Sea filamentous fungus Eurotium rubrum.</title>
        <authorList>
            <person name="Kis-Papo T."/>
            <person name="Weig A.R."/>
            <person name="Riley R."/>
            <person name="Persoh D."/>
            <person name="Salamov A."/>
            <person name="Sun H."/>
            <person name="Lipzen A."/>
            <person name="Wasser S.P."/>
            <person name="Rambold G."/>
            <person name="Grigoriev I.V."/>
            <person name="Nevo E."/>
        </authorList>
    </citation>
    <scope>NUCLEOTIDE SEQUENCE [LARGE SCALE GENOMIC DNA]</scope>
    <source>
        <strain evidence="4">CBS 135680</strain>
    </source>
</reference>
<dbReference type="PANTHER" id="PTHR36102">
    <property type="entry name" value="CHROMOSOME 10, WHOLE GENOME SHOTGUN SEQUENCE"/>
    <property type="match status" value="1"/>
</dbReference>
<feature type="region of interest" description="Disordered" evidence="1">
    <location>
        <begin position="333"/>
        <end position="396"/>
    </location>
</feature>
<evidence type="ECO:0000256" key="1">
    <source>
        <dbReference type="SAM" id="MobiDB-lite"/>
    </source>
</evidence>
<dbReference type="Pfam" id="PF11001">
    <property type="entry name" value="AFUB_07903_YDR124W_hel"/>
    <property type="match status" value="1"/>
</dbReference>
<feature type="region of interest" description="Disordered" evidence="1">
    <location>
        <begin position="133"/>
        <end position="154"/>
    </location>
</feature>
<dbReference type="InterPro" id="IPR047092">
    <property type="entry name" value="AFUB_07903/YDR124W-like_hel"/>
</dbReference>
<sequence length="462" mass="51345">MNPAYAAVTTGPEMSHQSLSYDDGMASRSSQQIATTQPTMLNIPYSHYAILYMDGDGKLDVEVSASIEGSEKAIFTQDVRGRFLRSVTGGPYGLQGYSNSMMPAQDSILPSSTSLAWYHHSRTKRDGLIPCEWQSQRSKRQRRRDSDSASASPCPTIRRTALRVGDHDILRRYYEKAFDNFQQLNCRMIAKAWIKLVEPRKQVNHPYNGRKNVGGTSQRVDPELTKPRWWPTGVTHKEPDHLPKPERVRLLIHILCELRGSHDITAEKLKEAGQDVRRQISPSERLEVLDEIYYVRQMEEHYLAGDIGADTILHVSHVHLPEASFEFDQHDFQSTDHHDSLSSVPTTLPKVPAMRGTSDDGSSEYCLPLTPSSCPSNGPRSPAQTHPSYSPDMASSMMSTGAHASAAYVTSKGESHPGAATACMPDYFSQPFLVPTTAPSTQAGYWGHPAQAHPAPMYSTGY</sequence>
<accession>A0A017SSI3</accession>
<feature type="compositionally biased region" description="Polar residues" evidence="1">
    <location>
        <begin position="370"/>
        <end position="388"/>
    </location>
</feature>
<feature type="domain" description="Subtelomeric hrmA-associated cluster protein AFUB-079030/YDR124W-like helical bundle" evidence="2">
    <location>
        <begin position="164"/>
        <end position="298"/>
    </location>
</feature>
<keyword evidence="4" id="KW-1185">Reference proteome</keyword>
<dbReference type="STRING" id="1388766.A0A017SSI3"/>